<evidence type="ECO:0000256" key="2">
    <source>
        <dbReference type="SAM" id="Phobius"/>
    </source>
</evidence>
<gene>
    <name evidence="3" type="ORF">SAMN04490184_2283</name>
</gene>
<keyword evidence="4" id="KW-1185">Reference proteome</keyword>
<keyword evidence="2" id="KW-1133">Transmembrane helix</keyword>
<reference evidence="3 4" key="1">
    <citation type="submission" date="2016-10" db="EMBL/GenBank/DDBJ databases">
        <authorList>
            <person name="Varghese N."/>
            <person name="Submissions S."/>
        </authorList>
    </citation>
    <scope>NUCLEOTIDE SEQUENCE [LARGE SCALE GENOMIC DNA]</scope>
    <source>
        <strain evidence="3 4">BS2774</strain>
    </source>
</reference>
<dbReference type="EMBL" id="LT629708">
    <property type="protein sequence ID" value="SDP09717.1"/>
    <property type="molecule type" value="Genomic_DNA"/>
</dbReference>
<sequence length="345" mass="37757">MSTQLTQSQADQIDSALGNIYPRLGGGELTQLAKLFGSRGLLNALRTTLRPPKPAQPSRGNPPKVTVTVQLAWIDKRPYALMNGEKHKVEIADVAVFHFNTNRWNTGSSTTARCLLLQAKAVKTPDQLSAPKVCLNPPTPKSNTTTQRELLLLSKWPKFDMYLGSNSKTPLATNIQIPFSTSPPPMGWFIGTPMIRPSSSQMGAWVSPWMCAPAKQDHACDETLGSLLCRHFSGGQSSQIAKRPTDAGAPFSYNPTSHGQGNPTSSDWDRLCIEMMGAVGGQIIPPHLTNGTPQDRLQAGVMYSIPVWPALRVLVATVVNILMRFSKKRMPILVVSRVFDERIMS</sequence>
<feature type="transmembrane region" description="Helical" evidence="2">
    <location>
        <begin position="301"/>
        <end position="323"/>
    </location>
</feature>
<evidence type="ECO:0000313" key="3">
    <source>
        <dbReference type="EMBL" id="SDP09717.1"/>
    </source>
</evidence>
<feature type="compositionally biased region" description="Polar residues" evidence="1">
    <location>
        <begin position="253"/>
        <end position="265"/>
    </location>
</feature>
<feature type="region of interest" description="Disordered" evidence="1">
    <location>
        <begin position="239"/>
        <end position="265"/>
    </location>
</feature>
<organism evidence="3 4">
    <name type="scientific">Pseudomonas extremorientalis</name>
    <dbReference type="NCBI Taxonomy" id="169669"/>
    <lineage>
        <taxon>Bacteria</taxon>
        <taxon>Pseudomonadati</taxon>
        <taxon>Pseudomonadota</taxon>
        <taxon>Gammaproteobacteria</taxon>
        <taxon>Pseudomonadales</taxon>
        <taxon>Pseudomonadaceae</taxon>
        <taxon>Pseudomonas</taxon>
    </lineage>
</organism>
<keyword evidence="2" id="KW-0472">Membrane</keyword>
<proteinExistence type="predicted"/>
<name>A0ABY0SDB9_9PSED</name>
<dbReference type="Proteomes" id="UP000182654">
    <property type="component" value="Chromosome I"/>
</dbReference>
<protein>
    <submittedName>
        <fullName evidence="3">Uncharacterized protein</fullName>
    </submittedName>
</protein>
<evidence type="ECO:0000313" key="4">
    <source>
        <dbReference type="Proteomes" id="UP000182654"/>
    </source>
</evidence>
<evidence type="ECO:0000256" key="1">
    <source>
        <dbReference type="SAM" id="MobiDB-lite"/>
    </source>
</evidence>
<dbReference type="RefSeq" id="WP_130898124.1">
    <property type="nucleotide sequence ID" value="NZ_LT629708.1"/>
</dbReference>
<keyword evidence="2" id="KW-0812">Transmembrane</keyword>
<accession>A0ABY0SDB9</accession>